<dbReference type="EMBL" id="BGPR01002334">
    <property type="protein sequence ID" value="GBM71785.1"/>
    <property type="molecule type" value="Genomic_DNA"/>
</dbReference>
<keyword evidence="2" id="KW-1185">Reference proteome</keyword>
<reference evidence="1 2" key="1">
    <citation type="journal article" date="2019" name="Sci. Rep.">
        <title>Orb-weaving spider Araneus ventricosus genome elucidates the spidroin gene catalogue.</title>
        <authorList>
            <person name="Kono N."/>
            <person name="Nakamura H."/>
            <person name="Ohtoshi R."/>
            <person name="Moran D.A.P."/>
            <person name="Shinohara A."/>
            <person name="Yoshida Y."/>
            <person name="Fujiwara M."/>
            <person name="Mori M."/>
            <person name="Tomita M."/>
            <person name="Arakawa K."/>
        </authorList>
    </citation>
    <scope>NUCLEOTIDE SEQUENCE [LARGE SCALE GENOMIC DNA]</scope>
</reference>
<evidence type="ECO:0000313" key="2">
    <source>
        <dbReference type="Proteomes" id="UP000499080"/>
    </source>
</evidence>
<dbReference type="AlphaFoldDB" id="A0A4Y2I2L0"/>
<dbReference type="Proteomes" id="UP000499080">
    <property type="component" value="Unassembled WGS sequence"/>
</dbReference>
<proteinExistence type="predicted"/>
<sequence length="107" mass="12638">MTGMAAGLAPFLQSSVSHYREEFSSPTSDLTYIRRIHTADLQWNRVSNLKTSSEAETLPLCHHCPKSLSNYYLAMEFQFFFRGYIEDEEDKEHTFMWLQLLFFYHLS</sequence>
<name>A0A4Y2I2L0_ARAVE</name>
<dbReference type="OrthoDB" id="1099063at2759"/>
<comment type="caution">
    <text evidence="1">The sequence shown here is derived from an EMBL/GenBank/DDBJ whole genome shotgun (WGS) entry which is preliminary data.</text>
</comment>
<evidence type="ECO:0000313" key="1">
    <source>
        <dbReference type="EMBL" id="GBM71785.1"/>
    </source>
</evidence>
<organism evidence="1 2">
    <name type="scientific">Araneus ventricosus</name>
    <name type="common">Orbweaver spider</name>
    <name type="synonym">Epeira ventricosa</name>
    <dbReference type="NCBI Taxonomy" id="182803"/>
    <lineage>
        <taxon>Eukaryota</taxon>
        <taxon>Metazoa</taxon>
        <taxon>Ecdysozoa</taxon>
        <taxon>Arthropoda</taxon>
        <taxon>Chelicerata</taxon>
        <taxon>Arachnida</taxon>
        <taxon>Araneae</taxon>
        <taxon>Araneomorphae</taxon>
        <taxon>Entelegynae</taxon>
        <taxon>Araneoidea</taxon>
        <taxon>Araneidae</taxon>
        <taxon>Araneus</taxon>
    </lineage>
</organism>
<protein>
    <submittedName>
        <fullName evidence="1">Uncharacterized protein</fullName>
    </submittedName>
</protein>
<gene>
    <name evidence="1" type="ORF">AVEN_79438_1</name>
</gene>
<accession>A0A4Y2I2L0</accession>